<feature type="domain" description="ATP-grasp" evidence="5">
    <location>
        <begin position="245"/>
        <end position="486"/>
    </location>
</feature>
<keyword evidence="3 4" id="KW-0067">ATP-binding</keyword>
<sequence>MAFMSRLKATWGEAEGNTLSNLNRIELKCANNTSTTSAIRLVFPSETGYLVRSDILSLRMVDLDLVQSAVSFAATPAGKPFKPLLIDPDTASISLPSLFNSAVGGLLLQASSASQDHQSLLRQLDSEITNRLSFPWFLTSPPQRKTLAIVEGARSSPDHGGLATGIYAAADALTIEMIGPEYAHWRKEFLPVELEPPSALADRIVDALSGFSVDGIVTFCDSFQVPVAQAANRLGLPTHPPEAYEIATDKYRTAVSEGRAAYRAHNVQEALEIVDRENLEYPFIVKPCQGFLSEGVFKVYNPEELVHAISNIHFDRHGTEVVLEPYCDGPEVDVNFVLSERELVFCEVTDDFPKTADEDTQTMEPQQGSTDQLKSFLELTCVMPSKLPTHEIDLLRNSLHMSLLRLGFITGIYHVEARVQHFSMEYGQLAPDTTLVDLIPRPNPTGKNPSVWLIEINPRFPGIQETAAVESAYGVDYCAIGLLAGLGDHERLRALAHPFQQRPLPISGIFDSDDVCAELKQRRPDLAKQISRCACFAKRGDKVYGPESGINSWVAYFNVFSRTSRQHVSRFRLRRLCRLRGGPSPSISGFPATPAWYYDPAMSEGVLGTSDIVAEFVMHSGKVSG</sequence>
<dbReference type="GO" id="GO:0046872">
    <property type="term" value="F:metal ion binding"/>
    <property type="evidence" value="ECO:0007669"/>
    <property type="project" value="InterPro"/>
</dbReference>
<dbReference type="GO" id="GO:0005524">
    <property type="term" value="F:ATP binding"/>
    <property type="evidence" value="ECO:0007669"/>
    <property type="project" value="UniProtKB-UniRule"/>
</dbReference>
<dbReference type="PANTHER" id="PTHR43585:SF2">
    <property type="entry name" value="ATP-GRASP ENZYME FSQD"/>
    <property type="match status" value="1"/>
</dbReference>
<gene>
    <name evidence="6" type="ORF">BO80DRAFT_456529</name>
</gene>
<reference evidence="6 7" key="1">
    <citation type="submission" date="2018-02" db="EMBL/GenBank/DDBJ databases">
        <title>The genomes of Aspergillus section Nigri reveals drivers in fungal speciation.</title>
        <authorList>
            <consortium name="DOE Joint Genome Institute"/>
            <person name="Vesth T.C."/>
            <person name="Nybo J."/>
            <person name="Theobald S."/>
            <person name="Brandl J."/>
            <person name="Frisvad J.C."/>
            <person name="Nielsen K.F."/>
            <person name="Lyhne E.K."/>
            <person name="Kogle M.E."/>
            <person name="Kuo A."/>
            <person name="Riley R."/>
            <person name="Clum A."/>
            <person name="Nolan M."/>
            <person name="Lipzen A."/>
            <person name="Salamov A."/>
            <person name="Henrissat B."/>
            <person name="Wiebenga A."/>
            <person name="De vries R.P."/>
            <person name="Grigoriev I.V."/>
            <person name="Mortensen U.H."/>
            <person name="Andersen M.R."/>
            <person name="Baker S.E."/>
        </authorList>
    </citation>
    <scope>NUCLEOTIDE SEQUENCE [LARGE SCALE GENOMIC DNA]</scope>
    <source>
        <strain evidence="6 7">CBS 121593</strain>
    </source>
</reference>
<dbReference type="VEuPathDB" id="FungiDB:BO80DRAFT_456529"/>
<evidence type="ECO:0000313" key="6">
    <source>
        <dbReference type="EMBL" id="RAK99512.1"/>
    </source>
</evidence>
<proteinExistence type="predicted"/>
<organism evidence="6 7">
    <name type="scientific">Aspergillus ibericus CBS 121593</name>
    <dbReference type="NCBI Taxonomy" id="1448316"/>
    <lineage>
        <taxon>Eukaryota</taxon>
        <taxon>Fungi</taxon>
        <taxon>Dikarya</taxon>
        <taxon>Ascomycota</taxon>
        <taxon>Pezizomycotina</taxon>
        <taxon>Eurotiomycetes</taxon>
        <taxon>Eurotiomycetidae</taxon>
        <taxon>Eurotiales</taxon>
        <taxon>Aspergillaceae</taxon>
        <taxon>Aspergillus</taxon>
        <taxon>Aspergillus subgen. Circumdati</taxon>
    </lineage>
</organism>
<dbReference type="SUPFAM" id="SSF56059">
    <property type="entry name" value="Glutathione synthetase ATP-binding domain-like"/>
    <property type="match status" value="1"/>
</dbReference>
<dbReference type="PROSITE" id="PS50975">
    <property type="entry name" value="ATP_GRASP"/>
    <property type="match status" value="1"/>
</dbReference>
<dbReference type="STRING" id="1448316.A0A395GVT3"/>
<dbReference type="Gene3D" id="3.30.470.20">
    <property type="entry name" value="ATP-grasp fold, B domain"/>
    <property type="match status" value="1"/>
</dbReference>
<dbReference type="InterPro" id="IPR013815">
    <property type="entry name" value="ATP_grasp_subdomain_1"/>
</dbReference>
<dbReference type="OrthoDB" id="434648at2759"/>
<evidence type="ECO:0000256" key="2">
    <source>
        <dbReference type="ARBA" id="ARBA00022741"/>
    </source>
</evidence>
<evidence type="ECO:0000259" key="5">
    <source>
        <dbReference type="PROSITE" id="PS50975"/>
    </source>
</evidence>
<accession>A0A395GVT3</accession>
<evidence type="ECO:0000256" key="4">
    <source>
        <dbReference type="PROSITE-ProRule" id="PRU00409"/>
    </source>
</evidence>
<dbReference type="AlphaFoldDB" id="A0A395GVT3"/>
<protein>
    <recommendedName>
        <fullName evidence="5">ATP-grasp domain-containing protein</fullName>
    </recommendedName>
</protein>
<keyword evidence="2 4" id="KW-0547">Nucleotide-binding</keyword>
<dbReference type="Gene3D" id="3.40.50.20">
    <property type="match status" value="1"/>
</dbReference>
<dbReference type="InterPro" id="IPR052032">
    <property type="entry name" value="ATP-dep_AA_Ligase"/>
</dbReference>
<evidence type="ECO:0000256" key="1">
    <source>
        <dbReference type="ARBA" id="ARBA00022598"/>
    </source>
</evidence>
<dbReference type="GO" id="GO:0016874">
    <property type="term" value="F:ligase activity"/>
    <property type="evidence" value="ECO:0007669"/>
    <property type="project" value="UniProtKB-KW"/>
</dbReference>
<evidence type="ECO:0000313" key="7">
    <source>
        <dbReference type="Proteomes" id="UP000249402"/>
    </source>
</evidence>
<dbReference type="Gene3D" id="3.30.1490.20">
    <property type="entry name" value="ATP-grasp fold, A domain"/>
    <property type="match status" value="1"/>
</dbReference>
<dbReference type="Pfam" id="PF13535">
    <property type="entry name" value="ATP-grasp_4"/>
    <property type="match status" value="1"/>
</dbReference>
<dbReference type="RefSeq" id="XP_025573840.1">
    <property type="nucleotide sequence ID" value="XM_025722180.1"/>
</dbReference>
<name>A0A395GVT3_9EURO</name>
<dbReference type="Proteomes" id="UP000249402">
    <property type="component" value="Unassembled WGS sequence"/>
</dbReference>
<dbReference type="InterPro" id="IPR041472">
    <property type="entry name" value="BL00235/CARNS1_N"/>
</dbReference>
<evidence type="ECO:0000256" key="3">
    <source>
        <dbReference type="ARBA" id="ARBA00022840"/>
    </source>
</evidence>
<dbReference type="EMBL" id="KZ824446">
    <property type="protein sequence ID" value="RAK99512.1"/>
    <property type="molecule type" value="Genomic_DNA"/>
</dbReference>
<dbReference type="GeneID" id="37227045"/>
<keyword evidence="1" id="KW-0436">Ligase</keyword>
<dbReference type="Pfam" id="PF18130">
    <property type="entry name" value="ATPgrasp_N"/>
    <property type="match status" value="1"/>
</dbReference>
<dbReference type="PANTHER" id="PTHR43585">
    <property type="entry name" value="FUMIPYRROLE BIOSYNTHESIS PROTEIN C"/>
    <property type="match status" value="1"/>
</dbReference>
<dbReference type="InterPro" id="IPR011761">
    <property type="entry name" value="ATP-grasp"/>
</dbReference>
<keyword evidence="7" id="KW-1185">Reference proteome</keyword>